<organism evidence="2 3">
    <name type="scientific">Helicobacter saguini</name>
    <dbReference type="NCBI Taxonomy" id="1548018"/>
    <lineage>
        <taxon>Bacteria</taxon>
        <taxon>Pseudomonadati</taxon>
        <taxon>Campylobacterota</taxon>
        <taxon>Epsilonproteobacteria</taxon>
        <taxon>Campylobacterales</taxon>
        <taxon>Helicobacteraceae</taxon>
        <taxon>Helicobacter</taxon>
    </lineage>
</organism>
<dbReference type="Proteomes" id="UP000029714">
    <property type="component" value="Unassembled WGS sequence"/>
</dbReference>
<reference evidence="2 3" key="1">
    <citation type="journal article" date="2014" name="Genome Announc.">
        <title>Draft genome sequences of eight enterohepatic helicobacter species isolated from both laboratory and wild rodents.</title>
        <authorList>
            <person name="Sheh A."/>
            <person name="Shen Z."/>
            <person name="Fox J.G."/>
        </authorList>
    </citation>
    <scope>NUCLEOTIDE SEQUENCE [LARGE SCALE GENOMIC DNA]</scope>
    <source>
        <strain evidence="2 3">MIT 97-6194</strain>
    </source>
</reference>
<sequence length="420" mass="48994">MSQKKYLLTPSGIKVYLDSQGMPILKGKSINKHRQEYNEALFQADSILRNSPYFNYKPLIFKKDSNMQGFRGYNNANLYVLNWKKLYLEHPKKKMIAPWTNSEKAYFESLNTTTQRYQYLCIRSGLRSSVVDIPLEAIGNGSKYPQLVDEVEDGSGYNPIEIVSAEYNLSIALLGYEEGFRDAGYDNTPFLARRIQSKTLSVQVGFIPHSDEPLWHVKPNRFNNPLKNAMVTQLEQSIKPDRFDMYPYIDELVPPSWNWDFARTCDTYKQGIYDSVAFSLVDMKNEGKLIDPTLNPSQSEKSRKEYYKFLKENYNKYLIRYDYGIEDDNDDPSRDLEFFIIRMIAEAKIIAVTPPQGYPNAPYYFFPEDLEERFENGTLDFNLDPRIPAIQRVGFPPQLRQKILNYAKKHKIKDDKINYG</sequence>
<name>A0A347VNB8_9HELI</name>
<dbReference type="OrthoDB" id="5324033at2"/>
<keyword evidence="3" id="KW-1185">Reference proteome</keyword>
<reference evidence="1 4" key="4">
    <citation type="submission" date="2019-12" db="EMBL/GenBank/DDBJ databases">
        <title>Multi-Generational Helicobacter saguini Isolates.</title>
        <authorList>
            <person name="Mannion A."/>
            <person name="Shen Z."/>
            <person name="Fox J.G."/>
        </authorList>
    </citation>
    <scope>NUCLEOTIDE SEQUENCE [LARGE SCALE GENOMIC DNA]</scope>
    <source>
        <strain evidence="1">16-048</strain>
        <strain evidence="4">16-048 (F4)</strain>
    </source>
</reference>
<dbReference type="AlphaFoldDB" id="A0A347VNB8"/>
<evidence type="ECO:0000313" key="1">
    <source>
        <dbReference type="EMBL" id="MWV69849.1"/>
    </source>
</evidence>
<protein>
    <submittedName>
        <fullName evidence="2">Uncharacterized protein</fullName>
    </submittedName>
</protein>
<gene>
    <name evidence="1" type="ORF">DCO61_07505</name>
    <name evidence="2" type="ORF">LS64_002190</name>
</gene>
<evidence type="ECO:0000313" key="3">
    <source>
        <dbReference type="Proteomes" id="UP000029714"/>
    </source>
</evidence>
<proteinExistence type="predicted"/>
<reference evidence="2" key="3">
    <citation type="submission" date="2018-04" db="EMBL/GenBank/DDBJ databases">
        <authorList>
            <person name="Sheh A."/>
            <person name="Shen Z."/>
            <person name="Mannion A.J."/>
            <person name="Fox J.G."/>
        </authorList>
    </citation>
    <scope>NUCLEOTIDE SEQUENCE</scope>
    <source>
        <strain evidence="2">MIT 97-6194</strain>
    </source>
</reference>
<dbReference type="STRING" id="1548018.LS64_05090"/>
<reference evidence="2 3" key="2">
    <citation type="journal article" date="2016" name="Infect. Immun.">
        <title>Helicobacter saguini, a Novel Helicobacter Isolated from Cotton-Top Tamarins with Ulcerative Colitis, Has Proinflammatory Properties and Induces Typhlocolitis and Dysplasia in Gnotobiotic IL-10-/- Mice.</title>
        <authorList>
            <person name="Shen Z."/>
            <person name="Mannion A."/>
            <person name="Whary M.T."/>
            <person name="Muthupalani S."/>
            <person name="Sheh A."/>
            <person name="Feng Y."/>
            <person name="Gong G."/>
            <person name="Vandamme P."/>
            <person name="Holcombe H.R."/>
            <person name="Paster B.J."/>
            <person name="Fox J.G."/>
        </authorList>
    </citation>
    <scope>NUCLEOTIDE SEQUENCE [LARGE SCALE GENOMIC DNA]</scope>
    <source>
        <strain evidence="2 3">MIT 97-6194</strain>
    </source>
</reference>
<dbReference type="EMBL" id="JRMP02000002">
    <property type="protein sequence ID" value="TLD95683.1"/>
    <property type="molecule type" value="Genomic_DNA"/>
</dbReference>
<accession>A0A347VNB8</accession>
<evidence type="ECO:0000313" key="2">
    <source>
        <dbReference type="EMBL" id="TLD95683.1"/>
    </source>
</evidence>
<evidence type="ECO:0000313" key="4">
    <source>
        <dbReference type="Proteomes" id="UP000477070"/>
    </source>
</evidence>
<dbReference type="EMBL" id="QBIU01000001">
    <property type="protein sequence ID" value="MWV69849.1"/>
    <property type="molecule type" value="Genomic_DNA"/>
</dbReference>
<dbReference type="Proteomes" id="UP000477070">
    <property type="component" value="Unassembled WGS sequence"/>
</dbReference>
<comment type="caution">
    <text evidence="2">The sequence shown here is derived from an EMBL/GenBank/DDBJ whole genome shotgun (WGS) entry which is preliminary data.</text>
</comment>
<dbReference type="RefSeq" id="WP_034571291.1">
    <property type="nucleotide sequence ID" value="NZ_JRMP02000002.1"/>
</dbReference>